<dbReference type="Pfam" id="PF13426">
    <property type="entry name" value="PAS_9"/>
    <property type="match status" value="2"/>
</dbReference>
<feature type="domain" description="PAC" evidence="10">
    <location>
        <begin position="540"/>
        <end position="590"/>
    </location>
</feature>
<dbReference type="Pfam" id="PF08447">
    <property type="entry name" value="PAS_3"/>
    <property type="match status" value="1"/>
</dbReference>
<comment type="caution">
    <text evidence="11">The sequence shown here is derived from an EMBL/GenBank/DDBJ whole genome shotgun (WGS) entry which is preliminary data.</text>
</comment>
<dbReference type="InterPro" id="IPR000014">
    <property type="entry name" value="PAS"/>
</dbReference>
<comment type="catalytic activity">
    <reaction evidence="1">
        <text>ATP + protein L-histidine = ADP + protein N-phospho-L-histidine.</text>
        <dbReference type="EC" id="2.7.13.3"/>
    </reaction>
</comment>
<accession>A0A368N4K3</accession>
<keyword evidence="5" id="KW-0418">Kinase</keyword>
<feature type="coiled-coil region" evidence="8">
    <location>
        <begin position="824"/>
        <end position="851"/>
    </location>
</feature>
<protein>
    <recommendedName>
        <fullName evidence="2">histidine kinase</fullName>
        <ecNumber evidence="2">2.7.13.3</ecNumber>
    </recommendedName>
</protein>
<dbReference type="PROSITE" id="PS50113">
    <property type="entry name" value="PAC"/>
    <property type="match status" value="6"/>
</dbReference>
<dbReference type="Pfam" id="PF15915">
    <property type="entry name" value="BAT"/>
    <property type="match status" value="1"/>
</dbReference>
<evidence type="ECO:0000256" key="8">
    <source>
        <dbReference type="SAM" id="Coils"/>
    </source>
</evidence>
<feature type="domain" description="PAS" evidence="9">
    <location>
        <begin position="219"/>
        <end position="260"/>
    </location>
</feature>
<feature type="domain" description="PAS" evidence="9">
    <location>
        <begin position="353"/>
        <end position="423"/>
    </location>
</feature>
<evidence type="ECO:0000313" key="11">
    <source>
        <dbReference type="EMBL" id="RCU44209.1"/>
    </source>
</evidence>
<keyword evidence="8" id="KW-0175">Coiled coil</keyword>
<gene>
    <name evidence="11" type="ORF">DU504_15545</name>
</gene>
<dbReference type="InterPro" id="IPR013656">
    <property type="entry name" value="PAS_4"/>
</dbReference>
<dbReference type="Pfam" id="PF13185">
    <property type="entry name" value="GAF_2"/>
    <property type="match status" value="1"/>
</dbReference>
<dbReference type="SMART" id="SM00091">
    <property type="entry name" value="PAS"/>
    <property type="match status" value="7"/>
</dbReference>
<dbReference type="EMBL" id="QPHM01000003">
    <property type="protein sequence ID" value="RCU44209.1"/>
    <property type="molecule type" value="Genomic_DNA"/>
</dbReference>
<evidence type="ECO:0000259" key="9">
    <source>
        <dbReference type="PROSITE" id="PS50112"/>
    </source>
</evidence>
<evidence type="ECO:0000256" key="3">
    <source>
        <dbReference type="ARBA" id="ARBA00022553"/>
    </source>
</evidence>
<evidence type="ECO:0000256" key="5">
    <source>
        <dbReference type="ARBA" id="ARBA00022777"/>
    </source>
</evidence>
<dbReference type="SUPFAM" id="SSF55785">
    <property type="entry name" value="PYP-like sensor domain (PAS domain)"/>
    <property type="match status" value="7"/>
</dbReference>
<dbReference type="InterPro" id="IPR001610">
    <property type="entry name" value="PAC"/>
</dbReference>
<feature type="domain" description="PAC" evidence="10">
    <location>
        <begin position="789"/>
        <end position="840"/>
    </location>
</feature>
<evidence type="ECO:0000256" key="1">
    <source>
        <dbReference type="ARBA" id="ARBA00000085"/>
    </source>
</evidence>
<dbReference type="InterPro" id="IPR000700">
    <property type="entry name" value="PAS-assoc_C"/>
</dbReference>
<dbReference type="SMART" id="SM00065">
    <property type="entry name" value="GAF"/>
    <property type="match status" value="1"/>
</dbReference>
<evidence type="ECO:0000259" key="10">
    <source>
        <dbReference type="PROSITE" id="PS50113"/>
    </source>
</evidence>
<dbReference type="NCBIfam" id="TIGR00229">
    <property type="entry name" value="sensory_box"/>
    <property type="match status" value="6"/>
</dbReference>
<keyword evidence="6" id="KW-0805">Transcription regulation</keyword>
<feature type="domain" description="PAC" evidence="10">
    <location>
        <begin position="899"/>
        <end position="961"/>
    </location>
</feature>
<organism evidence="11 12">
    <name type="scientific">Haloplanus salinus</name>
    <dbReference type="NCBI Taxonomy" id="1126245"/>
    <lineage>
        <taxon>Archaea</taxon>
        <taxon>Methanobacteriati</taxon>
        <taxon>Methanobacteriota</taxon>
        <taxon>Stenosarchaea group</taxon>
        <taxon>Halobacteria</taxon>
        <taxon>Halobacteriales</taxon>
        <taxon>Haloferacaceae</taxon>
        <taxon>Haloplanus</taxon>
    </lineage>
</organism>
<evidence type="ECO:0000256" key="7">
    <source>
        <dbReference type="ARBA" id="ARBA00023163"/>
    </source>
</evidence>
<dbReference type="Proteomes" id="UP000252189">
    <property type="component" value="Unassembled WGS sequence"/>
</dbReference>
<dbReference type="PANTHER" id="PTHR43304">
    <property type="entry name" value="PHYTOCHROME-LIKE PROTEIN CPH1"/>
    <property type="match status" value="1"/>
</dbReference>
<evidence type="ECO:0000256" key="2">
    <source>
        <dbReference type="ARBA" id="ARBA00012438"/>
    </source>
</evidence>
<reference evidence="11 12" key="1">
    <citation type="submission" date="2018-07" db="EMBL/GenBank/DDBJ databases">
        <title>Genome sequences of Haloplanus salinus JCM 18368T.</title>
        <authorList>
            <person name="Kim Y.B."/>
            <person name="Roh S.W."/>
        </authorList>
    </citation>
    <scope>NUCLEOTIDE SEQUENCE [LARGE SCALE GENOMIC DNA]</scope>
    <source>
        <strain evidence="11 12">JCM 18368</strain>
    </source>
</reference>
<dbReference type="EC" id="2.7.13.3" evidence="2"/>
<dbReference type="Gene3D" id="3.30.450.40">
    <property type="match status" value="1"/>
</dbReference>
<dbReference type="CDD" id="cd00130">
    <property type="entry name" value="PAS"/>
    <property type="match status" value="5"/>
</dbReference>
<keyword evidence="3" id="KW-0597">Phosphoprotein</keyword>
<dbReference type="InterPro" id="IPR052162">
    <property type="entry name" value="Sensor_kinase/Photoreceptor"/>
</dbReference>
<feature type="domain" description="PAC" evidence="10">
    <location>
        <begin position="160"/>
        <end position="218"/>
    </location>
</feature>
<feature type="domain" description="PAS" evidence="9">
    <location>
        <begin position="466"/>
        <end position="535"/>
    </location>
</feature>
<feature type="domain" description="PAS" evidence="9">
    <location>
        <begin position="107"/>
        <end position="146"/>
    </location>
</feature>
<dbReference type="InterPro" id="IPR007050">
    <property type="entry name" value="HTH_bacterioopsin"/>
</dbReference>
<dbReference type="InterPro" id="IPR031803">
    <property type="entry name" value="BAT_GAF/HTH-assoc"/>
</dbReference>
<keyword evidence="12" id="KW-1185">Reference proteome</keyword>
<proteinExistence type="predicted"/>
<dbReference type="Gene3D" id="2.10.70.100">
    <property type="match status" value="1"/>
</dbReference>
<dbReference type="InterPro" id="IPR003018">
    <property type="entry name" value="GAF"/>
</dbReference>
<dbReference type="SMART" id="SM00086">
    <property type="entry name" value="PAC"/>
    <property type="match status" value="5"/>
</dbReference>
<sequence>MESTGLTTSLRETLDVVEATGDAYEPLTTNEVTERLDVGRRSTYERLKRLVDQERLRTKKVGARGRVWWRPPPAKAASETGDGAQRPPVRPNVEFRALVDTVEEYAIFQFDEEGYITTWNPGAEHVKGYEPKEIIGEHFSTFYTDDAVAEGVPGKTLEAAAAEGEIVNEGWRVRADGSRFWANVTITAIRDDDGELLGFAMVTRDMTERREREQQLRRERDLIERVLDTVPVGVGVASSEGEILRVNERSTDLLGIVDDDGAYDLNDYKLYDTDGSPISQEEQPVTRVVETGNAVREQQCQIEHSDGERRWLSVHAAPLEDEDGQVDRVVVVGEDISPLREQANRLERQRDDLETELAEVFDRVDDAFYAIDEEWRFTHVNDRGEEFLGRTEGELLGRVVWEVFPEAKGTMGEEAFRRAVKTQESVTYEECFEPLDRWFEVRAYPSESGLSVYFRDITERKQRERELERYEQLVETVWDGVAALDDDDRFTMVNDAFCEMAGYDREELLGEPVTRIHSEEVNEEAAELNEEVQRGERDVATLEFQLLTADGETVPVEGRFGPYKHGDTSGRVGVVRDITERKEHERELDESRRRLQTLVEHFPNGAVALVDEDLRYVTVGGTPLREAGKTVDELEGQHLESVLPTELSEVLVPKYEAALNGDTQIFEQGLGERFITFRIVPVRDDDGEVFAAAAMSQDITDRKERERELQEAKTQLEAATEAGAVGTWEWHIPEDEFVAGPSFARTFGVDPEAAREGVSLERFLSNIHEDDRDRIERKIDEAVESCGEYEEEYRVENANGKYRWVLAKARVVCEDGDPVTFPGAVTDVTERKQYERELEEAERRYRTLVENYPNGAIILFDEDLEYLIAGGEAFEGLDVSIEDLEGDTIPEHLPAEFTDTFEPRFRAVFEGQVSEFEFEFNDQIRQFQVVPVRDGSGSIFAGLTISQDVTQHREHERELKRQREQLEAVNNLNGVVQDITDAVVAQSTREEIEDAVVGGLADAESFSFAWIGEVDGVTREVELRTEAGVDGYLDGVTITTDLDDERSNGPTAQALLTGEPQVAQDVQTNPGHDPWRDHIEAYDIRSSAAIPIVHEGATHGVLNVYADRPYAFDDTERQVLTQLGEVVGHAIAAVERKQALMSDEVVELEFRIPGVFQALEIEASSEGQITHDQAVPTGDGSYLLYGTATDDAWPAVGSIIDAVPHWESVQDLGQRGDRHRFEVTLTEPPVLSVVASRGGYVQEAVIEDGDYHMTVHLPPTVDNRSIAEAVEDAYPMADLVAQRQFSRTDDTRARFERLLHEELTERQRAAVEVAFHAGFFEWPRESDGEAVSESLGVSPPTFHQHLRKAERKVFEALLKGPVPSDEAAVA</sequence>
<dbReference type="Pfam" id="PF04967">
    <property type="entry name" value="HTH_10"/>
    <property type="match status" value="1"/>
</dbReference>
<dbReference type="GO" id="GO:0004673">
    <property type="term" value="F:protein histidine kinase activity"/>
    <property type="evidence" value="ECO:0007669"/>
    <property type="project" value="UniProtKB-EC"/>
</dbReference>
<dbReference type="SUPFAM" id="SSF55781">
    <property type="entry name" value="GAF domain-like"/>
    <property type="match status" value="1"/>
</dbReference>
<keyword evidence="4" id="KW-0808">Transferase</keyword>
<dbReference type="PROSITE" id="PS50112">
    <property type="entry name" value="PAS"/>
    <property type="match status" value="4"/>
</dbReference>
<dbReference type="InterPro" id="IPR013655">
    <property type="entry name" value="PAS_fold_3"/>
</dbReference>
<feature type="domain" description="PAC" evidence="10">
    <location>
        <begin position="296"/>
        <end position="348"/>
    </location>
</feature>
<feature type="coiled-coil region" evidence="8">
    <location>
        <begin position="336"/>
        <end position="363"/>
    </location>
</feature>
<dbReference type="Pfam" id="PF08448">
    <property type="entry name" value="PAS_4"/>
    <property type="match status" value="4"/>
</dbReference>
<dbReference type="InterPro" id="IPR029016">
    <property type="entry name" value="GAF-like_dom_sf"/>
</dbReference>
<dbReference type="Gene3D" id="3.30.450.20">
    <property type="entry name" value="PAS domain"/>
    <property type="match status" value="7"/>
</dbReference>
<feature type="coiled-coil region" evidence="8">
    <location>
        <begin position="945"/>
        <end position="972"/>
    </location>
</feature>
<evidence type="ECO:0000313" key="12">
    <source>
        <dbReference type="Proteomes" id="UP000252189"/>
    </source>
</evidence>
<evidence type="ECO:0000256" key="4">
    <source>
        <dbReference type="ARBA" id="ARBA00022679"/>
    </source>
</evidence>
<feature type="domain" description="PAC" evidence="10">
    <location>
        <begin position="659"/>
        <end position="711"/>
    </location>
</feature>
<keyword evidence="7" id="KW-0804">Transcription</keyword>
<evidence type="ECO:0000256" key="6">
    <source>
        <dbReference type="ARBA" id="ARBA00023015"/>
    </source>
</evidence>
<name>A0A368N4K3_9EURY</name>
<feature type="coiled-coil region" evidence="8">
    <location>
        <begin position="518"/>
        <end position="545"/>
    </location>
</feature>
<dbReference type="InterPro" id="IPR035965">
    <property type="entry name" value="PAS-like_dom_sf"/>
</dbReference>
<dbReference type="PANTHER" id="PTHR43304:SF1">
    <property type="entry name" value="PAC DOMAIN-CONTAINING PROTEIN"/>
    <property type="match status" value="1"/>
</dbReference>